<evidence type="ECO:0000313" key="12">
    <source>
        <dbReference type="EMBL" id="SFP04223.1"/>
    </source>
</evidence>
<dbReference type="InterPro" id="IPR036890">
    <property type="entry name" value="HATPase_C_sf"/>
</dbReference>
<feature type="compositionally biased region" description="Basic and acidic residues" evidence="9">
    <location>
        <begin position="414"/>
        <end position="429"/>
    </location>
</feature>
<feature type="region of interest" description="Disordered" evidence="9">
    <location>
        <begin position="1"/>
        <end position="41"/>
    </location>
</feature>
<evidence type="ECO:0000256" key="1">
    <source>
        <dbReference type="ARBA" id="ARBA00000085"/>
    </source>
</evidence>
<dbReference type="GO" id="GO:0005524">
    <property type="term" value="F:ATP binding"/>
    <property type="evidence" value="ECO:0007669"/>
    <property type="project" value="UniProtKB-KW"/>
</dbReference>
<dbReference type="GO" id="GO:0016020">
    <property type="term" value="C:membrane"/>
    <property type="evidence" value="ECO:0007669"/>
    <property type="project" value="InterPro"/>
</dbReference>
<dbReference type="Pfam" id="PF02518">
    <property type="entry name" value="HATPase_c"/>
    <property type="match status" value="1"/>
</dbReference>
<dbReference type="SMART" id="SM00387">
    <property type="entry name" value="HATPase_c"/>
    <property type="match status" value="1"/>
</dbReference>
<evidence type="ECO:0000256" key="6">
    <source>
        <dbReference type="ARBA" id="ARBA00022777"/>
    </source>
</evidence>
<dbReference type="PANTHER" id="PTHR24421:SF10">
    <property type="entry name" value="NITRATE_NITRITE SENSOR PROTEIN NARQ"/>
    <property type="match status" value="1"/>
</dbReference>
<evidence type="ECO:0000256" key="9">
    <source>
        <dbReference type="SAM" id="MobiDB-lite"/>
    </source>
</evidence>
<dbReference type="CDD" id="cd16917">
    <property type="entry name" value="HATPase_UhpB-NarQ-NarX-like"/>
    <property type="match status" value="1"/>
</dbReference>
<evidence type="ECO:0000256" key="4">
    <source>
        <dbReference type="ARBA" id="ARBA00022679"/>
    </source>
</evidence>
<dbReference type="AlphaFoldDB" id="A0A1I5M409"/>
<feature type="transmembrane region" description="Helical" evidence="10">
    <location>
        <begin position="81"/>
        <end position="99"/>
    </location>
</feature>
<dbReference type="GO" id="GO:0046983">
    <property type="term" value="F:protein dimerization activity"/>
    <property type="evidence" value="ECO:0007669"/>
    <property type="project" value="InterPro"/>
</dbReference>
<comment type="catalytic activity">
    <reaction evidence="1">
        <text>ATP + protein L-histidine = ADP + protein N-phospho-L-histidine.</text>
        <dbReference type="EC" id="2.7.13.3"/>
    </reaction>
</comment>
<keyword evidence="5" id="KW-0547">Nucleotide-binding</keyword>
<evidence type="ECO:0000313" key="13">
    <source>
        <dbReference type="Proteomes" id="UP000198727"/>
    </source>
</evidence>
<feature type="region of interest" description="Disordered" evidence="9">
    <location>
        <begin position="341"/>
        <end position="372"/>
    </location>
</feature>
<dbReference type="OrthoDB" id="227596at2"/>
<dbReference type="EC" id="2.7.13.3" evidence="2"/>
<dbReference type="PANTHER" id="PTHR24421">
    <property type="entry name" value="NITRATE/NITRITE SENSOR PROTEIN NARX-RELATED"/>
    <property type="match status" value="1"/>
</dbReference>
<protein>
    <recommendedName>
        <fullName evidence="2">histidine kinase</fullName>
        <ecNumber evidence="2">2.7.13.3</ecNumber>
    </recommendedName>
</protein>
<dbReference type="SUPFAM" id="SSF55874">
    <property type="entry name" value="ATPase domain of HSP90 chaperone/DNA topoisomerase II/histidine kinase"/>
    <property type="match status" value="1"/>
</dbReference>
<feature type="region of interest" description="Disordered" evidence="9">
    <location>
        <begin position="400"/>
        <end position="429"/>
    </location>
</feature>
<proteinExistence type="predicted"/>
<dbReference type="STRING" id="587909.SAMN05421810_101783"/>
<organism evidence="12 13">
    <name type="scientific">Amycolatopsis arida</name>
    <dbReference type="NCBI Taxonomy" id="587909"/>
    <lineage>
        <taxon>Bacteria</taxon>
        <taxon>Bacillati</taxon>
        <taxon>Actinomycetota</taxon>
        <taxon>Actinomycetes</taxon>
        <taxon>Pseudonocardiales</taxon>
        <taxon>Pseudonocardiaceae</taxon>
        <taxon>Amycolatopsis</taxon>
    </lineage>
</organism>
<feature type="compositionally biased region" description="Gly residues" evidence="9">
    <location>
        <begin position="347"/>
        <end position="362"/>
    </location>
</feature>
<dbReference type="RefSeq" id="WP_092527891.1">
    <property type="nucleotide sequence ID" value="NZ_FOWW01000001.1"/>
</dbReference>
<name>A0A1I5M409_9PSEU</name>
<feature type="compositionally biased region" description="Basic and acidic residues" evidence="9">
    <location>
        <begin position="1"/>
        <end position="16"/>
    </location>
</feature>
<evidence type="ECO:0000256" key="3">
    <source>
        <dbReference type="ARBA" id="ARBA00022553"/>
    </source>
</evidence>
<evidence type="ECO:0000256" key="2">
    <source>
        <dbReference type="ARBA" id="ARBA00012438"/>
    </source>
</evidence>
<feature type="domain" description="Histidine kinase/HSP90-like ATPase" evidence="11">
    <location>
        <begin position="303"/>
        <end position="405"/>
    </location>
</feature>
<evidence type="ECO:0000256" key="10">
    <source>
        <dbReference type="SAM" id="Phobius"/>
    </source>
</evidence>
<keyword evidence="6 12" id="KW-0418">Kinase</keyword>
<keyword evidence="13" id="KW-1185">Reference proteome</keyword>
<gene>
    <name evidence="12" type="ORF">SAMN05421810_101783</name>
</gene>
<dbReference type="Gene3D" id="3.30.565.10">
    <property type="entry name" value="Histidine kinase-like ATPase, C-terminal domain"/>
    <property type="match status" value="1"/>
</dbReference>
<keyword evidence="10" id="KW-1133">Transmembrane helix</keyword>
<keyword evidence="10" id="KW-0812">Transmembrane</keyword>
<dbReference type="InterPro" id="IPR011712">
    <property type="entry name" value="Sig_transdc_His_kin_sub3_dim/P"/>
</dbReference>
<dbReference type="Pfam" id="PF07730">
    <property type="entry name" value="HisKA_3"/>
    <property type="match status" value="1"/>
</dbReference>
<dbReference type="Gene3D" id="1.20.5.1930">
    <property type="match status" value="1"/>
</dbReference>
<keyword evidence="10" id="KW-0472">Membrane</keyword>
<dbReference type="GO" id="GO:0000155">
    <property type="term" value="F:phosphorelay sensor kinase activity"/>
    <property type="evidence" value="ECO:0007669"/>
    <property type="project" value="InterPro"/>
</dbReference>
<keyword evidence="7" id="KW-0067">ATP-binding</keyword>
<evidence type="ECO:0000256" key="7">
    <source>
        <dbReference type="ARBA" id="ARBA00022840"/>
    </source>
</evidence>
<feature type="transmembrane region" description="Helical" evidence="10">
    <location>
        <begin position="57"/>
        <end position="74"/>
    </location>
</feature>
<dbReference type="EMBL" id="FOWW01000001">
    <property type="protein sequence ID" value="SFP04223.1"/>
    <property type="molecule type" value="Genomic_DNA"/>
</dbReference>
<dbReference type="InterPro" id="IPR003594">
    <property type="entry name" value="HATPase_dom"/>
</dbReference>
<dbReference type="Proteomes" id="UP000198727">
    <property type="component" value="Unassembled WGS sequence"/>
</dbReference>
<evidence type="ECO:0000259" key="11">
    <source>
        <dbReference type="SMART" id="SM00387"/>
    </source>
</evidence>
<evidence type="ECO:0000256" key="5">
    <source>
        <dbReference type="ARBA" id="ARBA00022741"/>
    </source>
</evidence>
<accession>A0A1I5M409</accession>
<keyword evidence="4" id="KW-0808">Transferase</keyword>
<feature type="compositionally biased region" description="Low complexity" evidence="9">
    <location>
        <begin position="17"/>
        <end position="32"/>
    </location>
</feature>
<dbReference type="InterPro" id="IPR050482">
    <property type="entry name" value="Sensor_HK_TwoCompSys"/>
</dbReference>
<sequence>MPPDDDARPHGSDRWEATTAPTGRPPRAAAPHGPDPAGPLAAPAGRWRVAVPGAGDIGFALAVAVVVVAGTVGAVDRAATLWPGGWALLLAGAAATAWQRRHPVPVLLATFAVMNGYHLLGYPGGLEPLPFAAALLVTTLEGHRLVAVAAAVAAAALLTLPTRSLDELPLVALALAVVLAAGEVGRARRAHRREAERRAVDAERLRIARELHDALVHHLSLINVQAGAALVRPDRSTEAIEALTAIRAASGEALREVRAVVGALRESETSRLVGLDELVRRVSSAGRSVTLRVRGAPGVLPPEVDHAAYRVVQESLTNAVRHANPTRIRVTVDHAEDGVTVRVDDNGAGGAGGTGGTGGTGESGDRVAPGHGLTGMRERVTALGGSLRVAVDGGCSVRAWLPTTAGHRPPAGEGESRPGERPGEWPDEC</sequence>
<keyword evidence="8" id="KW-0902">Two-component regulatory system</keyword>
<evidence type="ECO:0000256" key="8">
    <source>
        <dbReference type="ARBA" id="ARBA00023012"/>
    </source>
</evidence>
<reference evidence="13" key="1">
    <citation type="submission" date="2016-10" db="EMBL/GenBank/DDBJ databases">
        <authorList>
            <person name="Varghese N."/>
            <person name="Submissions S."/>
        </authorList>
    </citation>
    <scope>NUCLEOTIDE SEQUENCE [LARGE SCALE GENOMIC DNA]</scope>
    <source>
        <strain evidence="13">CGMCC 4.5579</strain>
    </source>
</reference>
<keyword evidence="3" id="KW-0597">Phosphoprotein</keyword>